<dbReference type="Proteomes" id="UP001319180">
    <property type="component" value="Unassembled WGS sequence"/>
</dbReference>
<keyword evidence="1" id="KW-0812">Transmembrane</keyword>
<dbReference type="RefSeq" id="WP_254091525.1">
    <property type="nucleotide sequence ID" value="NZ_JAHESC010000024.1"/>
</dbReference>
<accession>A0AAP2GJS9</accession>
<name>A0AAP2GJS9_9BACT</name>
<keyword evidence="3" id="KW-1185">Reference proteome</keyword>
<dbReference type="AlphaFoldDB" id="A0AAP2GJS9"/>
<evidence type="ECO:0000313" key="2">
    <source>
        <dbReference type="EMBL" id="MBT1688298.1"/>
    </source>
</evidence>
<feature type="transmembrane region" description="Helical" evidence="1">
    <location>
        <begin position="7"/>
        <end position="26"/>
    </location>
</feature>
<proteinExistence type="predicted"/>
<evidence type="ECO:0000313" key="3">
    <source>
        <dbReference type="Proteomes" id="UP001319180"/>
    </source>
</evidence>
<organism evidence="2 3">
    <name type="scientific">Dawidia soli</name>
    <dbReference type="NCBI Taxonomy" id="2782352"/>
    <lineage>
        <taxon>Bacteria</taxon>
        <taxon>Pseudomonadati</taxon>
        <taxon>Bacteroidota</taxon>
        <taxon>Cytophagia</taxon>
        <taxon>Cytophagales</taxon>
        <taxon>Chryseotaleaceae</taxon>
        <taxon>Dawidia</taxon>
    </lineage>
</organism>
<keyword evidence="1" id="KW-1133">Transmembrane helix</keyword>
<dbReference type="EMBL" id="JAHESC010000024">
    <property type="protein sequence ID" value="MBT1688298.1"/>
    <property type="molecule type" value="Genomic_DNA"/>
</dbReference>
<evidence type="ECO:0000256" key="1">
    <source>
        <dbReference type="SAM" id="Phobius"/>
    </source>
</evidence>
<sequence length="366" mass="41367">MTRQQIIILTGCMAFGIVVLYLLYSLSPFAAEIPRESFERNFDSFVSVAERGDIDLKVNSFYIAGTSKKTVYLGSYSGPLHLLQVTIPSLDTLHMNVGLDTVMLPEDYRVFRMKVDSPFFYLSHGSMPGIFKGSLSTRSAKNFSPKGAPFFAEAVPVSGSRLALKSLSRESNGSELATLTLDSPFFEFKPDILEKQVDGIFCVDGNLLYNKEINRIVYVYAYRNEYMIADTSLNLIHRFHTIDTFSQAPIKVANIKSKSYRTLATPPARINVKSCVSENRLFIQSPLLAKNEDKMEFLKGCTIDVYDMVRGTYLYSFHLEAKYNHLPSSFSVVGENLIAIYDHHLILYSLILPEQNHQKTLVSQYN</sequence>
<gene>
    <name evidence="2" type="ORF">KK078_17130</name>
</gene>
<reference evidence="2 3" key="1">
    <citation type="submission" date="2021-05" db="EMBL/GenBank/DDBJ databases">
        <title>A Polyphasic approach of four new species of the genus Ohtaekwangia: Ohtaekwangia histidinii sp. nov., Ohtaekwangia cretensis sp. nov., Ohtaekwangia indiensis sp. nov., Ohtaekwangia reichenbachii sp. nov. from diverse environment.</title>
        <authorList>
            <person name="Octaviana S."/>
        </authorList>
    </citation>
    <scope>NUCLEOTIDE SEQUENCE [LARGE SCALE GENOMIC DNA]</scope>
    <source>
        <strain evidence="2 3">PWU37</strain>
    </source>
</reference>
<keyword evidence="1" id="KW-0472">Membrane</keyword>
<comment type="caution">
    <text evidence="2">The sequence shown here is derived from an EMBL/GenBank/DDBJ whole genome shotgun (WGS) entry which is preliminary data.</text>
</comment>
<protein>
    <submittedName>
        <fullName evidence="2">Uncharacterized protein</fullName>
    </submittedName>
</protein>